<feature type="domain" description="FAD-binding FR-type" evidence="9">
    <location>
        <begin position="7"/>
        <end position="109"/>
    </location>
</feature>
<keyword evidence="7" id="KW-0411">Iron-sulfur</keyword>
<dbReference type="EMBL" id="RDBE01000010">
    <property type="protein sequence ID" value="RLV47444.1"/>
    <property type="molecule type" value="Genomic_DNA"/>
</dbReference>
<dbReference type="InterPro" id="IPR001433">
    <property type="entry name" value="OxRdtase_FAD/NAD-bd"/>
</dbReference>
<dbReference type="InterPro" id="IPR001041">
    <property type="entry name" value="2Fe-2S_ferredoxin-type"/>
</dbReference>
<dbReference type="Proteomes" id="UP000281708">
    <property type="component" value="Unassembled WGS sequence"/>
</dbReference>
<dbReference type="PANTHER" id="PTHR47354">
    <property type="entry name" value="NADH OXIDOREDUCTASE HCR"/>
    <property type="match status" value="1"/>
</dbReference>
<dbReference type="RefSeq" id="WP_121806947.1">
    <property type="nucleotide sequence ID" value="NZ_RDBE01000010.1"/>
</dbReference>
<organism evidence="10 11">
    <name type="scientific">Nocardioides mangrovicus</name>
    <dbReference type="NCBI Taxonomy" id="2478913"/>
    <lineage>
        <taxon>Bacteria</taxon>
        <taxon>Bacillati</taxon>
        <taxon>Actinomycetota</taxon>
        <taxon>Actinomycetes</taxon>
        <taxon>Propionibacteriales</taxon>
        <taxon>Nocardioidaceae</taxon>
        <taxon>Nocardioides</taxon>
    </lineage>
</organism>
<evidence type="ECO:0000313" key="11">
    <source>
        <dbReference type="Proteomes" id="UP000281708"/>
    </source>
</evidence>
<dbReference type="Gene3D" id="3.10.20.30">
    <property type="match status" value="1"/>
</dbReference>
<dbReference type="PROSITE" id="PS00197">
    <property type="entry name" value="2FE2S_FER_1"/>
    <property type="match status" value="1"/>
</dbReference>
<dbReference type="PROSITE" id="PS51085">
    <property type="entry name" value="2FE2S_FER_2"/>
    <property type="match status" value="1"/>
</dbReference>
<dbReference type="PROSITE" id="PS51384">
    <property type="entry name" value="FAD_FR"/>
    <property type="match status" value="1"/>
</dbReference>
<keyword evidence="5" id="KW-0560">Oxidoreductase</keyword>
<dbReference type="GO" id="GO:0016491">
    <property type="term" value="F:oxidoreductase activity"/>
    <property type="evidence" value="ECO:0007669"/>
    <property type="project" value="UniProtKB-KW"/>
</dbReference>
<evidence type="ECO:0000256" key="4">
    <source>
        <dbReference type="ARBA" id="ARBA00022723"/>
    </source>
</evidence>
<dbReference type="PANTHER" id="PTHR47354:SF1">
    <property type="entry name" value="CARNITINE MONOOXYGENASE REDUCTASE SUBUNIT"/>
    <property type="match status" value="1"/>
</dbReference>
<dbReference type="InterPro" id="IPR036010">
    <property type="entry name" value="2Fe-2S_ferredoxin-like_sf"/>
</dbReference>
<dbReference type="SUPFAM" id="SSF54292">
    <property type="entry name" value="2Fe-2S ferredoxin-like"/>
    <property type="match status" value="1"/>
</dbReference>
<gene>
    <name evidence="10" type="ORF">D9V37_14670</name>
</gene>
<evidence type="ECO:0000256" key="1">
    <source>
        <dbReference type="ARBA" id="ARBA00001974"/>
    </source>
</evidence>
<dbReference type="OrthoDB" id="3807506at2"/>
<dbReference type="InterPro" id="IPR006058">
    <property type="entry name" value="2Fe2S_fd_BS"/>
</dbReference>
<keyword evidence="6" id="KW-0408">Iron</keyword>
<dbReference type="InterPro" id="IPR050415">
    <property type="entry name" value="MRET"/>
</dbReference>
<evidence type="ECO:0000256" key="3">
    <source>
        <dbReference type="ARBA" id="ARBA00022714"/>
    </source>
</evidence>
<dbReference type="CDD" id="cd06185">
    <property type="entry name" value="PDR_like"/>
    <property type="match status" value="1"/>
</dbReference>
<dbReference type="Gene3D" id="3.40.50.80">
    <property type="entry name" value="Nucleotide-binding domain of ferredoxin-NADP reductase (FNR) module"/>
    <property type="match status" value="1"/>
</dbReference>
<name>A0A3L8NWY9_9ACTN</name>
<sequence>MRSTHEEVEVAVRVVDRTVAADGVVVLDLVAADGAPLPAWEPGAHVDLDLAEDLSRQYSLCGDPTRTGTWRIGVLLEPQSRGGSRFVHDKLHVGCEVLAHGPRNHFVLEPSPRYVFVAGGIGVTPIMAMAGAAERAGSQWTLLYGGRSLATMAFRNELELLGGERVEVRPQDVHGLLDLPALLAAPRPDTLVYACGPEPLLDAVEQAMTAWPDGALHIERFTPKTFDEPASTERFEVELTRSDLVLTVAADKSILETVSEAGVDVPSSCQEGTCGTCETVVVSGEPDHRDSLLSAAEQEANETMMICVSRSRCPRLVLDL</sequence>
<dbReference type="AlphaFoldDB" id="A0A3L8NWY9"/>
<dbReference type="InterPro" id="IPR012675">
    <property type="entry name" value="Beta-grasp_dom_sf"/>
</dbReference>
<dbReference type="Pfam" id="PF00175">
    <property type="entry name" value="NAD_binding_1"/>
    <property type="match status" value="1"/>
</dbReference>
<dbReference type="GO" id="GO:0046872">
    <property type="term" value="F:metal ion binding"/>
    <property type="evidence" value="ECO:0007669"/>
    <property type="project" value="UniProtKB-KW"/>
</dbReference>
<dbReference type="Gene3D" id="2.40.30.10">
    <property type="entry name" value="Translation factors"/>
    <property type="match status" value="1"/>
</dbReference>
<dbReference type="PRINTS" id="PR00409">
    <property type="entry name" value="PHDIOXRDTASE"/>
</dbReference>
<dbReference type="GO" id="GO:0051537">
    <property type="term" value="F:2 iron, 2 sulfur cluster binding"/>
    <property type="evidence" value="ECO:0007669"/>
    <property type="project" value="UniProtKB-KW"/>
</dbReference>
<keyword evidence="3" id="KW-0001">2Fe-2S</keyword>
<keyword evidence="2" id="KW-0285">Flavoprotein</keyword>
<comment type="caution">
    <text evidence="10">The sequence shown here is derived from an EMBL/GenBank/DDBJ whole genome shotgun (WGS) entry which is preliminary data.</text>
</comment>
<evidence type="ECO:0000313" key="10">
    <source>
        <dbReference type="EMBL" id="RLV47444.1"/>
    </source>
</evidence>
<protein>
    <submittedName>
        <fullName evidence="10">Oxidoreductase</fullName>
    </submittedName>
</protein>
<comment type="cofactor">
    <cofactor evidence="1">
        <name>FAD</name>
        <dbReference type="ChEBI" id="CHEBI:57692"/>
    </cofactor>
</comment>
<dbReference type="CDD" id="cd00207">
    <property type="entry name" value="fer2"/>
    <property type="match status" value="1"/>
</dbReference>
<evidence type="ECO:0000256" key="5">
    <source>
        <dbReference type="ARBA" id="ARBA00023002"/>
    </source>
</evidence>
<dbReference type="InterPro" id="IPR017938">
    <property type="entry name" value="Riboflavin_synthase-like_b-brl"/>
</dbReference>
<feature type="domain" description="2Fe-2S ferredoxin-type" evidence="8">
    <location>
        <begin position="235"/>
        <end position="320"/>
    </location>
</feature>
<accession>A0A3L8NWY9</accession>
<proteinExistence type="predicted"/>
<keyword evidence="11" id="KW-1185">Reference proteome</keyword>
<dbReference type="InterPro" id="IPR039261">
    <property type="entry name" value="FNR_nucleotide-bd"/>
</dbReference>
<dbReference type="SUPFAM" id="SSF63380">
    <property type="entry name" value="Riboflavin synthase domain-like"/>
    <property type="match status" value="1"/>
</dbReference>
<dbReference type="Pfam" id="PF00111">
    <property type="entry name" value="Fer2"/>
    <property type="match status" value="1"/>
</dbReference>
<evidence type="ECO:0000259" key="8">
    <source>
        <dbReference type="PROSITE" id="PS51085"/>
    </source>
</evidence>
<evidence type="ECO:0000256" key="2">
    <source>
        <dbReference type="ARBA" id="ARBA00022630"/>
    </source>
</evidence>
<evidence type="ECO:0000256" key="6">
    <source>
        <dbReference type="ARBA" id="ARBA00023004"/>
    </source>
</evidence>
<reference evidence="10 11" key="1">
    <citation type="submission" date="2018-10" db="EMBL/GenBank/DDBJ databases">
        <title>Marmoricola sp. 4Q3S-7 whole genome shotgun sequence.</title>
        <authorList>
            <person name="Li F."/>
        </authorList>
    </citation>
    <scope>NUCLEOTIDE SEQUENCE [LARGE SCALE GENOMIC DNA]</scope>
    <source>
        <strain evidence="10 11">4Q3S-7</strain>
    </source>
</reference>
<keyword evidence="4" id="KW-0479">Metal-binding</keyword>
<dbReference type="InterPro" id="IPR017927">
    <property type="entry name" value="FAD-bd_FR_type"/>
</dbReference>
<evidence type="ECO:0000256" key="7">
    <source>
        <dbReference type="ARBA" id="ARBA00023014"/>
    </source>
</evidence>
<dbReference type="SUPFAM" id="SSF52343">
    <property type="entry name" value="Ferredoxin reductase-like, C-terminal NADP-linked domain"/>
    <property type="match status" value="1"/>
</dbReference>
<evidence type="ECO:0000259" key="9">
    <source>
        <dbReference type="PROSITE" id="PS51384"/>
    </source>
</evidence>